<dbReference type="PANTHER" id="PTHR43884:SF12">
    <property type="entry name" value="ISOVALERYL-COA DEHYDROGENASE, MITOCHONDRIAL-RELATED"/>
    <property type="match status" value="1"/>
</dbReference>
<dbReference type="EMBL" id="CVOU01000015">
    <property type="protein sequence ID" value="CRI20161.1"/>
    <property type="molecule type" value="Genomic_DNA"/>
</dbReference>
<accession>A0A7U7PXW9</accession>
<dbReference type="SUPFAM" id="SSF56645">
    <property type="entry name" value="Acyl-CoA dehydrogenase NM domain-like"/>
    <property type="match status" value="1"/>
</dbReference>
<name>A0A7U7PXW9_9STAP</name>
<gene>
    <name evidence="1" type="ORF">BN1326_30038</name>
</gene>
<dbReference type="GO" id="GO:0003995">
    <property type="term" value="F:acyl-CoA dehydrogenase activity"/>
    <property type="evidence" value="ECO:0007669"/>
    <property type="project" value="TreeGrafter"/>
</dbReference>
<proteinExistence type="predicted"/>
<dbReference type="InterPro" id="IPR009100">
    <property type="entry name" value="AcylCoA_DH/oxidase_NM_dom_sf"/>
</dbReference>
<evidence type="ECO:0000313" key="1">
    <source>
        <dbReference type="EMBL" id="CRI20161.1"/>
    </source>
</evidence>
<reference evidence="1 2" key="1">
    <citation type="submission" date="2015-04" db="EMBL/GenBank/DDBJ databases">
        <authorList>
            <person name="Cao L."/>
            <person name="Gao C.H."/>
        </authorList>
    </citation>
    <scope>NUCLEOTIDE SEQUENCE [LARGE SCALE GENOMIC DNA]</scope>
    <source>
        <strain evidence="1 2">SH3</strain>
    </source>
</reference>
<dbReference type="PANTHER" id="PTHR43884">
    <property type="entry name" value="ACYL-COA DEHYDROGENASE"/>
    <property type="match status" value="1"/>
</dbReference>
<sequence length="346" mass="38755">MMMMTLETLIKEQLDPYLEEIDAGTYYPKAFIQKLFVDGYFGEASLRKNAEVIEAVSQSCLTTGFCLWCQLAFSTYLQNAPQPHLNKDLQVQLLSGEILGATGLSNPMKSFNDLEKLNLEHSYVDGQLVVSGRMPAVSNIQEDHYFGAISKHESSDEFVMFILRANQHGITLVEKTNFLGVNGSATYQITLNQVVVPQSQIITHDAKQFAATIRPQFIAYQIPIGLGSIKSSLDLIDAFSNAQNGINQYLVYDVEDFKKRYHQLKEAFYALLEDGNLDGHLSELISLKKDIGYLLLDVNQASVVNGGSRAYTLYSPQVRKLKEGFFFAALTPTLRHLGKLEETLKD</sequence>
<protein>
    <submittedName>
        <fullName evidence="1">Putative acyl-CoA dehydrogenase family protein</fullName>
    </submittedName>
</protein>
<dbReference type="Gene3D" id="2.40.110.10">
    <property type="entry name" value="Butyryl-CoA Dehydrogenase, subunit A, domain 2"/>
    <property type="match status" value="1"/>
</dbReference>
<dbReference type="AlphaFoldDB" id="A0A7U7PXW9"/>
<dbReference type="InterPro" id="IPR046373">
    <property type="entry name" value="Acyl-CoA_Oxase/DH_mid-dom_sf"/>
</dbReference>
<evidence type="ECO:0000313" key="2">
    <source>
        <dbReference type="Proteomes" id="UP000236509"/>
    </source>
</evidence>
<dbReference type="Proteomes" id="UP000236509">
    <property type="component" value="Unassembled WGS sequence"/>
</dbReference>
<organism evidence="1 2">
    <name type="scientific">Staphylococcus argenteus</name>
    <dbReference type="NCBI Taxonomy" id="985002"/>
    <lineage>
        <taxon>Bacteria</taxon>
        <taxon>Bacillati</taxon>
        <taxon>Bacillota</taxon>
        <taxon>Bacilli</taxon>
        <taxon>Bacillales</taxon>
        <taxon>Staphylococcaceae</taxon>
        <taxon>Staphylococcus</taxon>
    </lineage>
</organism>
<comment type="caution">
    <text evidence="1">The sequence shown here is derived from an EMBL/GenBank/DDBJ whole genome shotgun (WGS) entry which is preliminary data.</text>
</comment>
<keyword evidence="2" id="KW-1185">Reference proteome</keyword>